<evidence type="ECO:0000256" key="1">
    <source>
        <dbReference type="SAM" id="SignalP"/>
    </source>
</evidence>
<name>A0A8K0JHD9_9TREE</name>
<feature type="chain" id="PRO_5035419510" description="Ricin B lectin domain-containing protein" evidence="1">
    <location>
        <begin position="19"/>
        <end position="167"/>
    </location>
</feature>
<dbReference type="InterPro" id="IPR000772">
    <property type="entry name" value="Ricin_B_lectin"/>
</dbReference>
<evidence type="ECO:0000259" key="2">
    <source>
        <dbReference type="Pfam" id="PF00652"/>
    </source>
</evidence>
<organism evidence="3 4">
    <name type="scientific">Filobasidium floriforme</name>
    <dbReference type="NCBI Taxonomy" id="5210"/>
    <lineage>
        <taxon>Eukaryota</taxon>
        <taxon>Fungi</taxon>
        <taxon>Dikarya</taxon>
        <taxon>Basidiomycota</taxon>
        <taxon>Agaricomycotina</taxon>
        <taxon>Tremellomycetes</taxon>
        <taxon>Filobasidiales</taxon>
        <taxon>Filobasidiaceae</taxon>
        <taxon>Filobasidium</taxon>
    </lineage>
</organism>
<dbReference type="Gene3D" id="2.80.10.50">
    <property type="match status" value="1"/>
</dbReference>
<dbReference type="PROSITE" id="PS50231">
    <property type="entry name" value="RICIN_B_LECTIN"/>
    <property type="match status" value="1"/>
</dbReference>
<evidence type="ECO:0000313" key="3">
    <source>
        <dbReference type="EMBL" id="KAG7529778.1"/>
    </source>
</evidence>
<feature type="domain" description="Ricin B lectin" evidence="2">
    <location>
        <begin position="33"/>
        <end position="138"/>
    </location>
</feature>
<dbReference type="Pfam" id="PF00652">
    <property type="entry name" value="Ricin_B_lectin"/>
    <property type="match status" value="1"/>
</dbReference>
<feature type="signal peptide" evidence="1">
    <location>
        <begin position="1"/>
        <end position="18"/>
    </location>
</feature>
<gene>
    <name evidence="3" type="ORF">FFLO_05418</name>
</gene>
<reference evidence="3" key="1">
    <citation type="submission" date="2020-04" db="EMBL/GenBank/DDBJ databases">
        <title>Analysis of mating type loci in Filobasidium floriforme.</title>
        <authorList>
            <person name="Nowrousian M."/>
        </authorList>
    </citation>
    <scope>NUCLEOTIDE SEQUENCE</scope>
    <source>
        <strain evidence="3">CBS 6242</strain>
    </source>
</reference>
<dbReference type="Proteomes" id="UP000812966">
    <property type="component" value="Unassembled WGS sequence"/>
</dbReference>
<protein>
    <recommendedName>
        <fullName evidence="2">Ricin B lectin domain-containing protein</fullName>
    </recommendedName>
</protein>
<dbReference type="InterPro" id="IPR035992">
    <property type="entry name" value="Ricin_B-like_lectins"/>
</dbReference>
<accession>A0A8K0JHD9</accession>
<proteinExistence type="predicted"/>
<dbReference type="EMBL" id="JABELV010000136">
    <property type="protein sequence ID" value="KAG7529778.1"/>
    <property type="molecule type" value="Genomic_DNA"/>
</dbReference>
<keyword evidence="1" id="KW-0732">Signal</keyword>
<sequence>MICPTLLTLIAALSLTTATPVKRTDAYLLHAKNSPDNCLGTTGDLYNGISLQNVPCSEAETNPRFKGKWEIVRGNNENGIRLSGTDYCLDATLPLTDTGDITLWTCLPGTAQQTVACIDDDHIALTDQNSCLDFNAGGCGQFTCAPGRRACGTGPDALAGGQEWTVV</sequence>
<dbReference type="SUPFAM" id="SSF50370">
    <property type="entry name" value="Ricin B-like lectins"/>
    <property type="match status" value="1"/>
</dbReference>
<evidence type="ECO:0000313" key="4">
    <source>
        <dbReference type="Proteomes" id="UP000812966"/>
    </source>
</evidence>
<keyword evidence="4" id="KW-1185">Reference proteome</keyword>
<dbReference type="AlphaFoldDB" id="A0A8K0JHD9"/>
<comment type="caution">
    <text evidence="3">The sequence shown here is derived from an EMBL/GenBank/DDBJ whole genome shotgun (WGS) entry which is preliminary data.</text>
</comment>